<organism evidence="3">
    <name type="scientific">Gaeumannomyces tritici (strain R3-111a-1)</name>
    <name type="common">Wheat and barley take-all root rot fungus</name>
    <name type="synonym">Gaeumannomyces graminis var. tritici</name>
    <dbReference type="NCBI Taxonomy" id="644352"/>
    <lineage>
        <taxon>Eukaryota</taxon>
        <taxon>Fungi</taxon>
        <taxon>Dikarya</taxon>
        <taxon>Ascomycota</taxon>
        <taxon>Pezizomycotina</taxon>
        <taxon>Sordariomycetes</taxon>
        <taxon>Sordariomycetidae</taxon>
        <taxon>Magnaporthales</taxon>
        <taxon>Magnaporthaceae</taxon>
        <taxon>Gaeumannomyces</taxon>
    </lineage>
</organism>
<feature type="domain" description="Methyltransferase" evidence="2">
    <location>
        <begin position="151"/>
        <end position="433"/>
    </location>
</feature>
<dbReference type="EnsemblFungi" id="EJT69676">
    <property type="protein sequence ID" value="EJT69676"/>
    <property type="gene ID" value="GGTG_12559"/>
</dbReference>
<feature type="region of interest" description="Disordered" evidence="1">
    <location>
        <begin position="85"/>
        <end position="107"/>
    </location>
</feature>
<evidence type="ECO:0000313" key="4">
    <source>
        <dbReference type="EnsemblFungi" id="EJT69676"/>
    </source>
</evidence>
<dbReference type="STRING" id="644352.J3PGD5"/>
<dbReference type="RefSeq" id="XP_009228724.1">
    <property type="nucleotide sequence ID" value="XM_009230460.1"/>
</dbReference>
<protein>
    <recommendedName>
        <fullName evidence="2">Methyltransferase domain-containing protein</fullName>
    </recommendedName>
</protein>
<dbReference type="eggNOG" id="KOG2651">
    <property type="taxonomic scope" value="Eukaryota"/>
</dbReference>
<dbReference type="Pfam" id="PF13679">
    <property type="entry name" value="Methyltransf_32"/>
    <property type="match status" value="1"/>
</dbReference>
<evidence type="ECO:0000313" key="5">
    <source>
        <dbReference type="Proteomes" id="UP000006039"/>
    </source>
</evidence>
<dbReference type="InterPro" id="IPR052220">
    <property type="entry name" value="METTL25"/>
</dbReference>
<gene>
    <name evidence="4" type="primary">20353017</name>
    <name evidence="3" type="ORF">GGTG_12559</name>
</gene>
<feature type="region of interest" description="Disordered" evidence="1">
    <location>
        <begin position="357"/>
        <end position="386"/>
    </location>
</feature>
<reference evidence="4" key="5">
    <citation type="submission" date="2018-04" db="UniProtKB">
        <authorList>
            <consortium name="EnsemblFungi"/>
        </authorList>
    </citation>
    <scope>IDENTIFICATION</scope>
    <source>
        <strain evidence="4">R3-111a-1</strain>
    </source>
</reference>
<dbReference type="EMBL" id="GL385403">
    <property type="protein sequence ID" value="EJT69676.1"/>
    <property type="molecule type" value="Genomic_DNA"/>
</dbReference>
<evidence type="ECO:0000313" key="3">
    <source>
        <dbReference type="EMBL" id="EJT69676.1"/>
    </source>
</evidence>
<proteinExistence type="predicted"/>
<feature type="compositionally biased region" description="Low complexity" evidence="1">
    <location>
        <begin position="92"/>
        <end position="102"/>
    </location>
</feature>
<dbReference type="GeneID" id="20353017"/>
<dbReference type="OrthoDB" id="10258156at2759"/>
<dbReference type="AlphaFoldDB" id="J3PGD5"/>
<sequence length="704" mass="77453">MKPRKLLPISDDFSSEDEYVDQLLHFVANTEIFQILCGGVHVLDFFTSEPGFYYAAIPQEWQAFLLQCEPMALLDLLMRDDLDSLPTADGESGSSSSSSSSSPYGDMAPPQSLVQYIRDIRQLSLRRDLPPERAAAVSTLPRNIAIGMKPKKAHEVASFADYVDRLARDHCGGGGTDDENDGQGVTHLVDFGSGQNYLGRTLASEPYNRAMIAVEGREENISGARALDMLAGVVEKEKVMRNKKAYMQWLDSRSGGGGGGMSDKFKRRLAQGPVVSPEEMARADLRSRREIASEHPAPGQGRGRIHYVAGRLEDGDLSEVLSKVRISMNGGGGGGGCCGAKSRGGDEAADGGCVCEEKGRQQPGDDEASEGQMQQYGKRETDQKEDEQADLRLLAVSIHSCGNLSHHGIRSMLLNPPIKAVAIVGCCYNLMTERLGPPTVKPPFARPTLDSINGRVRRESERRDPHGFPMSRRLATYGGVDSGDNNGVRLNITARMMACQAPQNWTEEESQSFFYRHFYRAVLQRILLDRGAIDKVYYHEGEGDGPASGGRAWRETAFNVSTNPVIIGSLRKRCYESLNAYVRGAVDKLTTAATATTATTTTTGATTNREENDGEYAARVREKVAGITDDEIEGYEARFGHRKRELSSVWSLMAFSACVVESLIVTDRWLFLREHGDVVRDCWVEPVFDYRLSPRNLVVVGIKR</sequence>
<dbReference type="InterPro" id="IPR025714">
    <property type="entry name" value="Methyltranfer_dom"/>
</dbReference>
<evidence type="ECO:0000259" key="2">
    <source>
        <dbReference type="Pfam" id="PF13679"/>
    </source>
</evidence>
<reference evidence="3" key="3">
    <citation type="submission" date="2010-09" db="EMBL/GenBank/DDBJ databases">
        <title>Annotation of Gaeumannomyces graminis var. tritici R3-111a-1.</title>
        <authorList>
            <consortium name="The Broad Institute Genome Sequencing Platform"/>
            <person name="Ma L.-J."/>
            <person name="Dead R."/>
            <person name="Young S.K."/>
            <person name="Zeng Q."/>
            <person name="Gargeya S."/>
            <person name="Fitzgerald M."/>
            <person name="Haas B."/>
            <person name="Abouelleil A."/>
            <person name="Alvarado L."/>
            <person name="Arachchi H.M."/>
            <person name="Berlin A."/>
            <person name="Brown A."/>
            <person name="Chapman S.B."/>
            <person name="Chen Z."/>
            <person name="Dunbar C."/>
            <person name="Freedman E."/>
            <person name="Gearin G."/>
            <person name="Gellesch M."/>
            <person name="Goldberg J."/>
            <person name="Griggs A."/>
            <person name="Gujja S."/>
            <person name="Heiman D."/>
            <person name="Howarth C."/>
            <person name="Larson L."/>
            <person name="Lui A."/>
            <person name="MacDonald P.J.P."/>
            <person name="Mehta T."/>
            <person name="Montmayeur A."/>
            <person name="Murphy C."/>
            <person name="Neiman D."/>
            <person name="Pearson M."/>
            <person name="Priest M."/>
            <person name="Roberts A."/>
            <person name="Saif S."/>
            <person name="Shea T."/>
            <person name="Shenoy N."/>
            <person name="Sisk P."/>
            <person name="Stolte C."/>
            <person name="Sykes S."/>
            <person name="Yandava C."/>
            <person name="Wortman J."/>
            <person name="Nusbaum C."/>
            <person name="Birren B."/>
        </authorList>
    </citation>
    <scope>NUCLEOTIDE SEQUENCE</scope>
    <source>
        <strain evidence="3">R3-111a-1</strain>
    </source>
</reference>
<dbReference type="PANTHER" id="PTHR12496:SF0">
    <property type="entry name" value="METHYLTRANSFERASE DOMAIN-CONTAINING PROTEIN"/>
    <property type="match status" value="1"/>
</dbReference>
<reference evidence="5" key="1">
    <citation type="submission" date="2010-07" db="EMBL/GenBank/DDBJ databases">
        <title>The genome sequence of Gaeumannomyces graminis var. tritici strain R3-111a-1.</title>
        <authorList>
            <consortium name="The Broad Institute Genome Sequencing Platform"/>
            <person name="Ma L.-J."/>
            <person name="Dead R."/>
            <person name="Young S."/>
            <person name="Zeng Q."/>
            <person name="Koehrsen M."/>
            <person name="Alvarado L."/>
            <person name="Berlin A."/>
            <person name="Chapman S.B."/>
            <person name="Chen Z."/>
            <person name="Freedman E."/>
            <person name="Gellesch M."/>
            <person name="Goldberg J."/>
            <person name="Griggs A."/>
            <person name="Gujja S."/>
            <person name="Heilman E.R."/>
            <person name="Heiman D."/>
            <person name="Hepburn T."/>
            <person name="Howarth C."/>
            <person name="Jen D."/>
            <person name="Larson L."/>
            <person name="Mehta T."/>
            <person name="Neiman D."/>
            <person name="Pearson M."/>
            <person name="Roberts A."/>
            <person name="Saif S."/>
            <person name="Shea T."/>
            <person name="Shenoy N."/>
            <person name="Sisk P."/>
            <person name="Stolte C."/>
            <person name="Sykes S."/>
            <person name="Walk T."/>
            <person name="White J."/>
            <person name="Yandava C."/>
            <person name="Haas B."/>
            <person name="Nusbaum C."/>
            <person name="Birren B."/>
        </authorList>
    </citation>
    <scope>NUCLEOTIDE SEQUENCE [LARGE SCALE GENOMIC DNA]</scope>
    <source>
        <strain evidence="5">R3-111a-1</strain>
    </source>
</reference>
<dbReference type="HOGENOM" id="CLU_016581_1_0_1"/>
<dbReference type="VEuPathDB" id="FungiDB:GGTG_12559"/>
<dbReference type="PANTHER" id="PTHR12496">
    <property type="entry name" value="CGI-41 METHYLTRANSFERASE"/>
    <property type="match status" value="1"/>
</dbReference>
<keyword evidence="5" id="KW-1185">Reference proteome</keyword>
<dbReference type="Proteomes" id="UP000006039">
    <property type="component" value="Unassembled WGS sequence"/>
</dbReference>
<evidence type="ECO:0000256" key="1">
    <source>
        <dbReference type="SAM" id="MobiDB-lite"/>
    </source>
</evidence>
<name>J3PGD5_GAET3</name>
<accession>J3PGD5</accession>
<reference evidence="3" key="2">
    <citation type="submission" date="2010-07" db="EMBL/GenBank/DDBJ databases">
        <authorList>
            <consortium name="The Broad Institute Genome Sequencing Platform"/>
            <consortium name="Broad Institute Genome Sequencing Center for Infectious Disease"/>
            <person name="Ma L.-J."/>
            <person name="Dead R."/>
            <person name="Young S."/>
            <person name="Zeng Q."/>
            <person name="Koehrsen M."/>
            <person name="Alvarado L."/>
            <person name="Berlin A."/>
            <person name="Chapman S.B."/>
            <person name="Chen Z."/>
            <person name="Freedman E."/>
            <person name="Gellesch M."/>
            <person name="Goldberg J."/>
            <person name="Griggs A."/>
            <person name="Gujja S."/>
            <person name="Heilman E.R."/>
            <person name="Heiman D."/>
            <person name="Hepburn T."/>
            <person name="Howarth C."/>
            <person name="Jen D."/>
            <person name="Larson L."/>
            <person name="Mehta T."/>
            <person name="Neiman D."/>
            <person name="Pearson M."/>
            <person name="Roberts A."/>
            <person name="Saif S."/>
            <person name="Shea T."/>
            <person name="Shenoy N."/>
            <person name="Sisk P."/>
            <person name="Stolte C."/>
            <person name="Sykes S."/>
            <person name="Walk T."/>
            <person name="White J."/>
            <person name="Yandava C."/>
            <person name="Haas B."/>
            <person name="Nusbaum C."/>
            <person name="Birren B."/>
        </authorList>
    </citation>
    <scope>NUCLEOTIDE SEQUENCE</scope>
    <source>
        <strain evidence="3">R3-111a-1</strain>
    </source>
</reference>
<reference evidence="4" key="4">
    <citation type="journal article" date="2015" name="G3 (Bethesda)">
        <title>Genome sequences of three phytopathogenic species of the Magnaporthaceae family of fungi.</title>
        <authorList>
            <person name="Okagaki L.H."/>
            <person name="Nunes C.C."/>
            <person name="Sailsbery J."/>
            <person name="Clay B."/>
            <person name="Brown D."/>
            <person name="John T."/>
            <person name="Oh Y."/>
            <person name="Young N."/>
            <person name="Fitzgerald M."/>
            <person name="Haas B.J."/>
            <person name="Zeng Q."/>
            <person name="Young S."/>
            <person name="Adiconis X."/>
            <person name="Fan L."/>
            <person name="Levin J.Z."/>
            <person name="Mitchell T.K."/>
            <person name="Okubara P.A."/>
            <person name="Farman M.L."/>
            <person name="Kohn L.M."/>
            <person name="Birren B."/>
            <person name="Ma L.-J."/>
            <person name="Dean R.A."/>
        </authorList>
    </citation>
    <scope>NUCLEOTIDE SEQUENCE</scope>
    <source>
        <strain evidence="4">R3-111a-1</strain>
    </source>
</reference>